<keyword evidence="2" id="KW-1185">Reference proteome</keyword>
<organism evidence="1 2">
    <name type="scientific">Chenopodium quinoa</name>
    <name type="common">Quinoa</name>
    <dbReference type="NCBI Taxonomy" id="63459"/>
    <lineage>
        <taxon>Eukaryota</taxon>
        <taxon>Viridiplantae</taxon>
        <taxon>Streptophyta</taxon>
        <taxon>Embryophyta</taxon>
        <taxon>Tracheophyta</taxon>
        <taxon>Spermatophyta</taxon>
        <taxon>Magnoliopsida</taxon>
        <taxon>eudicotyledons</taxon>
        <taxon>Gunneridae</taxon>
        <taxon>Pentapetalae</taxon>
        <taxon>Caryophyllales</taxon>
        <taxon>Chenopodiaceae</taxon>
        <taxon>Chenopodioideae</taxon>
        <taxon>Atripliceae</taxon>
        <taxon>Chenopodium</taxon>
    </lineage>
</organism>
<proteinExistence type="predicted"/>
<dbReference type="Gramene" id="AUR62028686-RA">
    <property type="protein sequence ID" value="AUR62028686-RA:cds"/>
    <property type="gene ID" value="AUR62028686"/>
</dbReference>
<protein>
    <recommendedName>
        <fullName evidence="3">F-box domain-containing protein</fullName>
    </recommendedName>
</protein>
<dbReference type="EnsemblPlants" id="AUR62028686-RA">
    <property type="protein sequence ID" value="AUR62028686-RA:cds"/>
    <property type="gene ID" value="AUR62028686"/>
</dbReference>
<dbReference type="PANTHER" id="PTHR47123:SF6">
    <property type="entry name" value="F-BOX PROTEIN SKIP23-LIKE ISOFORM X1"/>
    <property type="match status" value="1"/>
</dbReference>
<dbReference type="InterPro" id="IPR051304">
    <property type="entry name" value="SCF_F-box_domain"/>
</dbReference>
<reference evidence="1" key="1">
    <citation type="journal article" date="2017" name="Nature">
        <title>The genome of Chenopodium quinoa.</title>
        <authorList>
            <person name="Jarvis D.E."/>
            <person name="Ho Y.S."/>
            <person name="Lightfoot D.J."/>
            <person name="Schmoeckel S.M."/>
            <person name="Li B."/>
            <person name="Borm T.J.A."/>
            <person name="Ohyanagi H."/>
            <person name="Mineta K."/>
            <person name="Michell C.T."/>
            <person name="Saber N."/>
            <person name="Kharbatia N.M."/>
            <person name="Rupper R.R."/>
            <person name="Sharp A.R."/>
            <person name="Dally N."/>
            <person name="Boughton B.A."/>
            <person name="Woo Y.H."/>
            <person name="Gao G."/>
            <person name="Schijlen E.G.W.M."/>
            <person name="Guo X."/>
            <person name="Momin A.A."/>
            <person name="Negrao S."/>
            <person name="Al-Babili S."/>
            <person name="Gehring C."/>
            <person name="Roessner U."/>
            <person name="Jung C."/>
            <person name="Murphy K."/>
            <person name="Arold S.T."/>
            <person name="Gojobori T."/>
            <person name="van der Linden C.G."/>
            <person name="van Loo E.N."/>
            <person name="Jellen E.N."/>
            <person name="Maughan P.J."/>
            <person name="Tester M."/>
        </authorList>
    </citation>
    <scope>NUCLEOTIDE SEQUENCE [LARGE SCALE GENOMIC DNA]</scope>
    <source>
        <strain evidence="1">cv. PI 614886</strain>
    </source>
</reference>
<dbReference type="PANTHER" id="PTHR47123">
    <property type="entry name" value="F-BOX PROTEIN SKIP23"/>
    <property type="match status" value="1"/>
</dbReference>
<name>A0A803MFU2_CHEQI</name>
<accession>A0A803MFU2</accession>
<evidence type="ECO:0000313" key="2">
    <source>
        <dbReference type="Proteomes" id="UP000596660"/>
    </source>
</evidence>
<dbReference type="Proteomes" id="UP000596660">
    <property type="component" value="Unplaced"/>
</dbReference>
<sequence>MVESPEELIGKIAGHLKFHGSDHRRFRAVCRKWRNSSSPSTQFLISDFPLEIPSVSGGPNFLISSVVYILYNPLSEKIKPWVVSIEEFDKLKIRHPITSIINVNSNFPKSLNFLDFGLRIVDFRVNLRFTKSVEDVFSSKNSRLKYWENYPIKTNSVLLNFSGVVVILLLYLRGALGIVKLNEEWKLMEFCPDCLFDDIVKFKGGVCAISTAGITWLINDFQGKGCPGSFGQKLCKFPSDLSITEFNQRRRRLAFCMEEEEIDSCDHISSKSSSVEQSISAFSQHGKNEHQGVEDLSTSLCQMDTALKEASCANNDKTAPAINTPCQISKSGAIEENSQRTDVSLNLAPHISGNSLNNSQAEYLNFTLADLQMMKIRLDWLVPFVERALAVHKSKCQKAIIIAEVLKLEEQMIQQEKLMAESPDNKLCTISLGEGLS</sequence>
<evidence type="ECO:0008006" key="3">
    <source>
        <dbReference type="Google" id="ProtNLM"/>
    </source>
</evidence>
<dbReference type="AlphaFoldDB" id="A0A803MFU2"/>
<reference evidence="1" key="2">
    <citation type="submission" date="2021-03" db="UniProtKB">
        <authorList>
            <consortium name="EnsemblPlants"/>
        </authorList>
    </citation>
    <scope>IDENTIFICATION</scope>
</reference>
<evidence type="ECO:0000313" key="1">
    <source>
        <dbReference type="EnsemblPlants" id="AUR62028686-RA:cds"/>
    </source>
</evidence>